<dbReference type="Pfam" id="PF08971">
    <property type="entry name" value="GlgS"/>
    <property type="match status" value="1"/>
</dbReference>
<dbReference type="HOGENOM" id="CLU_185147_2_0_6"/>
<sequence>MDFLASSIALMESQGREVDASKVCGNMSVKQRELFNQRLTHYRQALLADQTV</sequence>
<dbReference type="InterPro" id="IPR015065">
    <property type="entry name" value="GlgS"/>
</dbReference>
<dbReference type="SUPFAM" id="SSF109747">
    <property type="entry name" value="Glycogen synthesis protein GlgS"/>
    <property type="match status" value="1"/>
</dbReference>
<dbReference type="Gene3D" id="1.20.970.20">
    <property type="entry name" value="Glycogen synthesis protein GlgS"/>
    <property type="match status" value="1"/>
</dbReference>
<dbReference type="AlphaFoldDB" id="G9Y1R1"/>
<comment type="caution">
    <text evidence="1">The sequence shown here is derived from an EMBL/GenBank/DDBJ whole genome shotgun (WGS) entry which is preliminary data.</text>
</comment>
<evidence type="ECO:0000313" key="2">
    <source>
        <dbReference type="Proteomes" id="UP000005959"/>
    </source>
</evidence>
<evidence type="ECO:0000313" key="1">
    <source>
        <dbReference type="EMBL" id="EHM47781.1"/>
    </source>
</evidence>
<dbReference type="RefSeq" id="WP_004089813.1">
    <property type="nucleotide sequence ID" value="NZ_JH417489.1"/>
</dbReference>
<proteinExistence type="predicted"/>
<dbReference type="EMBL" id="AGCI01000009">
    <property type="protein sequence ID" value="EHM47781.1"/>
    <property type="molecule type" value="Genomic_DNA"/>
</dbReference>
<organism evidence="1 2">
    <name type="scientific">Hafnia alvei ATCC 51873</name>
    <dbReference type="NCBI Taxonomy" id="1002364"/>
    <lineage>
        <taxon>Bacteria</taxon>
        <taxon>Pseudomonadati</taxon>
        <taxon>Pseudomonadota</taxon>
        <taxon>Gammaproteobacteria</taxon>
        <taxon>Enterobacterales</taxon>
        <taxon>Hafniaceae</taxon>
        <taxon>Hafnia</taxon>
    </lineage>
</organism>
<protein>
    <submittedName>
        <fullName evidence="1">Glycogen synthesis protein</fullName>
    </submittedName>
</protein>
<dbReference type="PATRIC" id="fig|1002364.3.peg.436"/>
<gene>
    <name evidence="1" type="ORF">HMPREF0454_00478</name>
</gene>
<name>G9Y1R1_HAFAL</name>
<accession>G9Y1R1</accession>
<dbReference type="InterPro" id="IPR036295">
    <property type="entry name" value="GlgS_sf"/>
</dbReference>
<reference evidence="1 2" key="1">
    <citation type="submission" date="2011-08" db="EMBL/GenBank/DDBJ databases">
        <authorList>
            <person name="Weinstock G."/>
            <person name="Sodergren E."/>
            <person name="Clifton S."/>
            <person name="Fulton L."/>
            <person name="Fulton B."/>
            <person name="Courtney L."/>
            <person name="Fronick C."/>
            <person name="Harrison M."/>
            <person name="Strong C."/>
            <person name="Farmer C."/>
            <person name="Delahaunty K."/>
            <person name="Markovic C."/>
            <person name="Hall O."/>
            <person name="Minx P."/>
            <person name="Tomlinson C."/>
            <person name="Mitreva M."/>
            <person name="Hou S."/>
            <person name="Chen J."/>
            <person name="Wollam A."/>
            <person name="Pepin K.H."/>
            <person name="Johnson M."/>
            <person name="Bhonagiri V."/>
            <person name="Zhang X."/>
            <person name="Suruliraj S."/>
            <person name="Warren W."/>
            <person name="Chinwalla A."/>
            <person name="Mardis E.R."/>
            <person name="Wilson R.K."/>
        </authorList>
    </citation>
    <scope>NUCLEOTIDE SEQUENCE [LARGE SCALE GENOMIC DNA]</scope>
    <source>
        <strain evidence="1 2">ATCC 51873</strain>
    </source>
</reference>
<dbReference type="Proteomes" id="UP000005959">
    <property type="component" value="Unassembled WGS sequence"/>
</dbReference>